<evidence type="ECO:0000313" key="2">
    <source>
        <dbReference type="Proteomes" id="UP001497744"/>
    </source>
</evidence>
<name>A0AAV4LUG9_BABCB</name>
<dbReference type="AlphaFoldDB" id="A0AAV4LUG9"/>
<dbReference type="EMBL" id="BPLF01000002">
    <property type="protein sequence ID" value="GIX63225.1"/>
    <property type="molecule type" value="Genomic_DNA"/>
</dbReference>
<keyword evidence="2" id="KW-1185">Reference proteome</keyword>
<comment type="caution">
    <text evidence="1">The sequence shown here is derived from an EMBL/GenBank/DDBJ whole genome shotgun (WGS) entry which is preliminary data.</text>
</comment>
<reference evidence="1 2" key="1">
    <citation type="submission" date="2021-06" db="EMBL/GenBank/DDBJ databases">
        <title>Genome sequence of Babesia caballi.</title>
        <authorList>
            <person name="Yamagishi J."/>
            <person name="Kidaka T."/>
            <person name="Ochi A."/>
        </authorList>
    </citation>
    <scope>NUCLEOTIDE SEQUENCE [LARGE SCALE GENOMIC DNA]</scope>
    <source>
        <strain evidence="1">USDA-D6B2</strain>
    </source>
</reference>
<dbReference type="GeneID" id="94194706"/>
<accession>A0AAV4LUG9</accession>
<protein>
    <submittedName>
        <fullName evidence="1">Secreted antigen 1</fullName>
    </submittedName>
</protein>
<proteinExistence type="predicted"/>
<dbReference type="RefSeq" id="XP_067715294.1">
    <property type="nucleotide sequence ID" value="XM_067859193.1"/>
</dbReference>
<evidence type="ECO:0000313" key="1">
    <source>
        <dbReference type="EMBL" id="GIX63225.1"/>
    </source>
</evidence>
<organism evidence="1 2">
    <name type="scientific">Babesia caballi</name>
    <dbReference type="NCBI Taxonomy" id="5871"/>
    <lineage>
        <taxon>Eukaryota</taxon>
        <taxon>Sar</taxon>
        <taxon>Alveolata</taxon>
        <taxon>Apicomplexa</taxon>
        <taxon>Aconoidasida</taxon>
        <taxon>Piroplasmida</taxon>
        <taxon>Babesiidae</taxon>
        <taxon>Babesia</taxon>
    </lineage>
</organism>
<sequence>MTTCPSASAPKSLKDALDLLGALNNNSGGLKGLVGKELERRVSEYSNNIAVESHLKGVLDNLTKLRQQLDNDFWTHGSYNEVQNKSPNCLAYTVTDCFPTLYCTLCYLNFNVNGESQGGGVWACQQCNSGNLQNWLKGNKEIPSASGPSSQAKLWSGGFSGVLKCSQASEFSSQLQNCVDSRHDKFPMLLSGILFLKPSVPELTSTFLVFVSAICIIVCNERQEEGREEESRKKLHAAFEKQYKSFSEYSSFKSCCKTVKNNIETLIGKGPSGDDGALHIPQNSRMMYLQQLHSDKFPLYLTWLSQNLESFIKNLKQMHTDCTSWDSQKMSEGQVAGPFPYGFGFPKIESWKTQAVKSSLQKLTDANTNDGLPALQSYVENLIASSTSSAAGTIAGSLIGTAAVGGMGTAVALNVGGVTTALKGAVGILK</sequence>
<dbReference type="Proteomes" id="UP001497744">
    <property type="component" value="Unassembled WGS sequence"/>
</dbReference>
<gene>
    <name evidence="1" type="ORF">BcabD6B2_26600</name>
</gene>